<dbReference type="InterPro" id="IPR010982">
    <property type="entry name" value="Lambda_DNA-bd_dom_sf"/>
</dbReference>
<feature type="region of interest" description="Disordered" evidence="1">
    <location>
        <begin position="106"/>
        <end position="137"/>
    </location>
</feature>
<name>A0AAE7NR79_9BRAD</name>
<dbReference type="AlphaFoldDB" id="A0AAE7NR79"/>
<evidence type="ECO:0000313" key="2">
    <source>
        <dbReference type="EMBL" id="QOZ68855.1"/>
    </source>
</evidence>
<dbReference type="SUPFAM" id="SSF47413">
    <property type="entry name" value="lambda repressor-like DNA-binding domains"/>
    <property type="match status" value="1"/>
</dbReference>
<evidence type="ECO:0000313" key="3">
    <source>
        <dbReference type="Proteomes" id="UP000594015"/>
    </source>
</evidence>
<dbReference type="EMBL" id="CP030050">
    <property type="protein sequence ID" value="QOZ68855.1"/>
    <property type="molecule type" value="Genomic_DNA"/>
</dbReference>
<evidence type="ECO:0000256" key="1">
    <source>
        <dbReference type="SAM" id="MobiDB-lite"/>
    </source>
</evidence>
<organism evidence="2 3">
    <name type="scientific">Bradyrhizobium arachidis</name>
    <dbReference type="NCBI Taxonomy" id="858423"/>
    <lineage>
        <taxon>Bacteria</taxon>
        <taxon>Pseudomonadati</taxon>
        <taxon>Pseudomonadota</taxon>
        <taxon>Alphaproteobacteria</taxon>
        <taxon>Hyphomicrobiales</taxon>
        <taxon>Nitrobacteraceae</taxon>
        <taxon>Bradyrhizobium</taxon>
    </lineage>
</organism>
<dbReference type="GO" id="GO:0003677">
    <property type="term" value="F:DNA binding"/>
    <property type="evidence" value="ECO:0007669"/>
    <property type="project" value="InterPro"/>
</dbReference>
<accession>A0AAE7NR79</accession>
<sequence>MVRKLEGLDDFGFDIEAYKKRLRMLRQIVSGENQQDFAARLGLDAKRWNNYEQGYPVPRHVAMMIMTQLDGMSIEWLWFGKVGNLSTYYLEQIRAIEALERQQQKARQHILQQAPAKPLPKRATAAPKTKSRGRKRS</sequence>
<dbReference type="Gene3D" id="1.10.260.40">
    <property type="entry name" value="lambda repressor-like DNA-binding domains"/>
    <property type="match status" value="1"/>
</dbReference>
<dbReference type="Proteomes" id="UP000594015">
    <property type="component" value="Chromosome"/>
</dbReference>
<gene>
    <name evidence="2" type="ORF">WN72_22910</name>
</gene>
<dbReference type="KEGG" id="barh:WN72_22910"/>
<proteinExistence type="predicted"/>
<protein>
    <submittedName>
        <fullName evidence="2">Uncharacterized protein</fullName>
    </submittedName>
</protein>
<reference evidence="2 3" key="1">
    <citation type="submission" date="2018-06" db="EMBL/GenBank/DDBJ databases">
        <title>Comparative genomics of Bradyrhizobium nodulating Arachidis hypogaea.</title>
        <authorList>
            <person name="Li Y."/>
        </authorList>
    </citation>
    <scope>NUCLEOTIDE SEQUENCE [LARGE SCALE GENOMIC DNA]</scope>
    <source>
        <strain evidence="2 3">CCBAU 051107</strain>
    </source>
</reference>